<protein>
    <submittedName>
        <fullName evidence="3">Uncharacterized protein</fullName>
    </submittedName>
</protein>
<evidence type="ECO:0000256" key="1">
    <source>
        <dbReference type="SAM" id="MobiDB-lite"/>
    </source>
</evidence>
<accession>A0ABT0R179</accession>
<proteinExistence type="predicted"/>
<evidence type="ECO:0000256" key="2">
    <source>
        <dbReference type="SAM" id="Phobius"/>
    </source>
</evidence>
<comment type="caution">
    <text evidence="3">The sequence shown here is derived from an EMBL/GenBank/DDBJ whole genome shotgun (WGS) entry which is preliminary data.</text>
</comment>
<keyword evidence="4" id="KW-1185">Reference proteome</keyword>
<feature type="compositionally biased region" description="Low complexity" evidence="1">
    <location>
        <begin position="304"/>
        <end position="318"/>
    </location>
</feature>
<dbReference type="EMBL" id="JAKNCJ010000004">
    <property type="protein sequence ID" value="MCL6423676.1"/>
    <property type="molecule type" value="Genomic_DNA"/>
</dbReference>
<gene>
    <name evidence="3" type="ORF">Bequi_09800</name>
</gene>
<feature type="region of interest" description="Disordered" evidence="1">
    <location>
        <begin position="337"/>
        <end position="367"/>
    </location>
</feature>
<feature type="transmembrane region" description="Helical" evidence="2">
    <location>
        <begin position="40"/>
        <end position="67"/>
    </location>
</feature>
<evidence type="ECO:0000313" key="4">
    <source>
        <dbReference type="Proteomes" id="UP001203761"/>
    </source>
</evidence>
<reference evidence="3" key="1">
    <citation type="submission" date="2022-02" db="EMBL/GenBank/DDBJ databases">
        <authorList>
            <person name="Lee M."/>
            <person name="Kim S.-J."/>
            <person name="Jung M.-Y."/>
        </authorList>
    </citation>
    <scope>NUCLEOTIDE SEQUENCE</scope>
    <source>
        <strain evidence="3">JHP9</strain>
    </source>
</reference>
<evidence type="ECO:0000313" key="3">
    <source>
        <dbReference type="EMBL" id="MCL6423676.1"/>
    </source>
</evidence>
<keyword evidence="2" id="KW-0812">Transmembrane</keyword>
<dbReference type="Proteomes" id="UP001203761">
    <property type="component" value="Unassembled WGS sequence"/>
</dbReference>
<feature type="compositionally biased region" description="Polar residues" evidence="1">
    <location>
        <begin position="356"/>
        <end position="367"/>
    </location>
</feature>
<organism evidence="3 4">
    <name type="scientific">Brachybacterium equifaecis</name>
    <dbReference type="NCBI Taxonomy" id="2910770"/>
    <lineage>
        <taxon>Bacteria</taxon>
        <taxon>Bacillati</taxon>
        <taxon>Actinomycetota</taxon>
        <taxon>Actinomycetes</taxon>
        <taxon>Micrococcales</taxon>
        <taxon>Dermabacteraceae</taxon>
        <taxon>Brachybacterium</taxon>
    </lineage>
</organism>
<sequence>MAKKAPKKPAGTDLWGEDHLLEAPRTDLENRRRIGRRARIARVGVWTALIVAPLSVLTNVGMIGTLLNAGGGDDTVQAQTVELQGNPGQGEAQLAVQEWIAAQVDEGGIPGASLIGWSSSASIPAMTDETTEAYGHTFAVATDSMGVLEVTQVVFRDRASGAVTASTEEPSIAFTDKDLTVAAPAETWAGYGAPSSDKGVQSSVDAWAASLTSGSSDNVRVSVRDGNADHLYPVLDGVQSVKTEIISIGQKPTTREMSDKDVQEIRSQAIARVRVSVVWDEDDSVQQSPAAPTAGAASDGGGEDPAAPAPADAPALGSADAKGTTFVMDLRLTGMDSGAPVVTAWGPTGSGPALTDFQNAYTESSSN</sequence>
<keyword evidence="2" id="KW-1133">Transmembrane helix</keyword>
<name>A0ABT0R179_9MICO</name>
<keyword evidence="2" id="KW-0472">Membrane</keyword>
<dbReference type="RefSeq" id="WP_249737750.1">
    <property type="nucleotide sequence ID" value="NZ_JAKNCJ010000004.1"/>
</dbReference>
<feature type="region of interest" description="Disordered" evidence="1">
    <location>
        <begin position="281"/>
        <end position="318"/>
    </location>
</feature>